<reference evidence="1 2" key="1">
    <citation type="submission" date="2017-07" db="EMBL/GenBank/DDBJ databases">
        <title>Recovery of genomes from metagenomes via a dereplication, aggregation, and scoring strategy.</title>
        <authorList>
            <person name="Sieber C.M."/>
            <person name="Probst A.J."/>
            <person name="Sharrar A."/>
            <person name="Thomas B.C."/>
            <person name="Hess M."/>
            <person name="Tringe S.G."/>
            <person name="Banfield J.F."/>
        </authorList>
    </citation>
    <scope>NUCLEOTIDE SEQUENCE [LARGE SCALE GENOMIC DNA]</scope>
    <source>
        <strain evidence="1">JGI_Cruoil_03_44_89</strain>
    </source>
</reference>
<gene>
    <name evidence="1" type="ORF">CH333_07025</name>
</gene>
<evidence type="ECO:0000313" key="1">
    <source>
        <dbReference type="EMBL" id="OYD14923.1"/>
    </source>
</evidence>
<evidence type="ECO:0008006" key="3">
    <source>
        <dbReference type="Google" id="ProtNLM"/>
    </source>
</evidence>
<dbReference type="EMBL" id="NOZQ01000152">
    <property type="protein sequence ID" value="OYD14923.1"/>
    <property type="molecule type" value="Genomic_DNA"/>
</dbReference>
<dbReference type="Gene3D" id="2.60.40.10">
    <property type="entry name" value="Immunoglobulins"/>
    <property type="match status" value="1"/>
</dbReference>
<dbReference type="AlphaFoldDB" id="A0A235BR23"/>
<name>A0A235BR23_UNCW3</name>
<proteinExistence type="predicted"/>
<evidence type="ECO:0000313" key="2">
    <source>
        <dbReference type="Proteomes" id="UP000215215"/>
    </source>
</evidence>
<dbReference type="Pfam" id="PF09136">
    <property type="entry name" value="Glucodextran_B"/>
    <property type="match status" value="1"/>
</dbReference>
<dbReference type="InterPro" id="IPR013783">
    <property type="entry name" value="Ig-like_fold"/>
</dbReference>
<dbReference type="PROSITE" id="PS51257">
    <property type="entry name" value="PROKAR_LIPOPROTEIN"/>
    <property type="match status" value="1"/>
</dbReference>
<accession>A0A235BR23</accession>
<organism evidence="1 2">
    <name type="scientific">candidate division WOR-3 bacterium JGI_Cruoil_03_44_89</name>
    <dbReference type="NCBI Taxonomy" id="1973748"/>
    <lineage>
        <taxon>Bacteria</taxon>
        <taxon>Bacteria division WOR-3</taxon>
    </lineage>
</organism>
<dbReference type="Proteomes" id="UP000215215">
    <property type="component" value="Unassembled WGS sequence"/>
</dbReference>
<sequence length="632" mass="69084">MREKGSAYKLLLALVIGVMVLTYGCGKEEGTGPTGGETLLYNSRGEEVSSLKGGETAFWRLTGLTARTQYNINLEDGSGNTVSMARLTTNQDGELPLTAIGYDLGLPFGTKSSVTDGDYTLIVTDLDGNSVADLSFPVDLTQPVVYAADNQGYACNSFLVGQHSVYAKGKNLTPDDIIDVYVVDDQNNWSEGMFLTDVSGGKETVTVGADGEFFQEIWASPGLASAYDVVADIDQSGTFNEGDLVDSYIPIGFMVQETGSGIDFQVQIACDANENYKDIFRSVDDVYASLNPRLRCPAWEYIGIYKYVTIHKGCWNGGDSLHDVTEGYEMDTPQSGCLNQGRTLIWPAVLTSGKYDVIIDVNQDRLYTKGVDFLDNIDSYGQPTAGFIVPTDTGAPVVNITSPEDGDSTTEHVVYLEGTVSDPTIEHATLIVNENSQTISVFQGNLEGTPIILRRGPNTIRVEAYNDGGLGYDEVTVYGIFEAVGMKITLTWDVGPHNDVDLHVQDPTGEWCWYSHMQTAIGGWLDVDDTEGWGPENFYLSQSAVDSTPGDYNVKVHYYDDAGEGPTTPTLHILLNEEQANQIERTIVGPHLNQTDDWWYAVTITMPDGIFSDYNPPAKERISSEFLPPKKK</sequence>
<protein>
    <recommendedName>
        <fullName evidence="3">Ig-like domain-containing protein</fullName>
    </recommendedName>
</protein>
<comment type="caution">
    <text evidence="1">The sequence shown here is derived from an EMBL/GenBank/DDBJ whole genome shotgun (WGS) entry which is preliminary data.</text>
</comment>